<evidence type="ECO:0000313" key="2">
    <source>
        <dbReference type="EMBL" id="ATX77509.1"/>
    </source>
</evidence>
<accession>A0A2K8KTV8</accession>
<dbReference type="RefSeq" id="WP_100257764.1">
    <property type="nucleotide sequence ID" value="NZ_CP011797.1"/>
</dbReference>
<protein>
    <submittedName>
        <fullName evidence="2">ABC-type transport system, auxiliary component</fullName>
    </submittedName>
</protein>
<dbReference type="Proteomes" id="UP000229757">
    <property type="component" value="Chromosome"/>
</dbReference>
<reference evidence="2 3" key="1">
    <citation type="journal article" date="2017" name="Environ. Microbiol.">
        <title>Genomic and physiological analyses of 'Reinekea forsetii' reveal a versatile opportunistic lifestyle during spring algae blooms.</title>
        <authorList>
            <person name="Avci B."/>
            <person name="Hahnke R.L."/>
            <person name="Chafee M."/>
            <person name="Fischer T."/>
            <person name="Gruber-Vodicka H."/>
            <person name="Tegetmeyer H.E."/>
            <person name="Harder J."/>
            <person name="Fuchs B.M."/>
            <person name="Amann R.I."/>
            <person name="Teeling H."/>
        </authorList>
    </citation>
    <scope>NUCLEOTIDE SEQUENCE [LARGE SCALE GENOMIC DNA]</scope>
    <source>
        <strain evidence="2 3">Hel1_31_D35</strain>
    </source>
</reference>
<organism evidence="2 3">
    <name type="scientific">Reinekea forsetii</name>
    <dbReference type="NCBI Taxonomy" id="1336806"/>
    <lineage>
        <taxon>Bacteria</taxon>
        <taxon>Pseudomonadati</taxon>
        <taxon>Pseudomonadota</taxon>
        <taxon>Gammaproteobacteria</taxon>
        <taxon>Oceanospirillales</taxon>
        <taxon>Saccharospirillaceae</taxon>
        <taxon>Reinekea</taxon>
    </lineage>
</organism>
<dbReference type="AlphaFoldDB" id="A0A2K8KTV8"/>
<feature type="signal peptide" evidence="1">
    <location>
        <begin position="1"/>
        <end position="23"/>
    </location>
</feature>
<dbReference type="InterPro" id="IPR008869">
    <property type="entry name" value="MlaC/ttg2D"/>
</dbReference>
<dbReference type="OrthoDB" id="9787053at2"/>
<gene>
    <name evidence="2" type="ORF">REIFOR_02384</name>
</gene>
<proteinExistence type="predicted"/>
<dbReference type="PANTHER" id="PTHR36573">
    <property type="entry name" value="INTERMEMBRANE PHOSPHOLIPID TRANSPORT SYSTEM BINDING PROTEIN MLAC"/>
    <property type="match status" value="1"/>
</dbReference>
<sequence>MRKILAFMGLAGLLMAMPSHLFAQDGVKAADETVREGVQSILTVVRKYAGSEDEAARQAYLDEVTELLEPVIGYSVIARKVMGEAYSVATRAQKIRFLEVFKRSMVNTYAGGIYAFGAFEVNLLPSQDDKKDTLRNTRVYMEVISPDGPKYPLVQSVYYSRKSDDWKMQNAIFNGINLGVTFRTQFEQLYSEAGGDLDATILAWERITEDAYKSIRFRE</sequence>
<keyword evidence="3" id="KW-1185">Reference proteome</keyword>
<dbReference type="Pfam" id="PF05494">
    <property type="entry name" value="MlaC"/>
    <property type="match status" value="1"/>
</dbReference>
<evidence type="ECO:0000313" key="3">
    <source>
        <dbReference type="Proteomes" id="UP000229757"/>
    </source>
</evidence>
<feature type="chain" id="PRO_5014648773" evidence="1">
    <location>
        <begin position="24"/>
        <end position="219"/>
    </location>
</feature>
<name>A0A2K8KTV8_9GAMM</name>
<evidence type="ECO:0000256" key="1">
    <source>
        <dbReference type="SAM" id="SignalP"/>
    </source>
</evidence>
<dbReference type="InterPro" id="IPR042245">
    <property type="entry name" value="Tgt2/MlaC_sf"/>
</dbReference>
<dbReference type="KEGG" id="rfo:REIFOR_02384"/>
<dbReference type="EMBL" id="CP011797">
    <property type="protein sequence ID" value="ATX77509.1"/>
    <property type="molecule type" value="Genomic_DNA"/>
</dbReference>
<dbReference type="PANTHER" id="PTHR36573:SF1">
    <property type="entry name" value="INTERMEMBRANE PHOSPHOLIPID TRANSPORT SYSTEM BINDING PROTEIN MLAC"/>
    <property type="match status" value="1"/>
</dbReference>
<dbReference type="Gene3D" id="3.10.450.710">
    <property type="entry name" value="Tgt2/MlaC"/>
    <property type="match status" value="1"/>
</dbReference>
<keyword evidence="1" id="KW-0732">Signal</keyword>